<evidence type="ECO:0000313" key="4">
    <source>
        <dbReference type="Proteomes" id="UP001604336"/>
    </source>
</evidence>
<comment type="caution">
    <text evidence="3">The sequence shown here is derived from an EMBL/GenBank/DDBJ whole genome shotgun (WGS) entry which is preliminary data.</text>
</comment>
<feature type="domain" description="Retrotransposon gag" evidence="2">
    <location>
        <begin position="280"/>
        <end position="370"/>
    </location>
</feature>
<name>A0ABD1Q4W8_9LAMI</name>
<dbReference type="PANTHER" id="PTHR33223:SF10">
    <property type="entry name" value="AMINOTRANSFERASE-LIKE PLANT MOBILE DOMAIN-CONTAINING PROTEIN"/>
    <property type="match status" value="1"/>
</dbReference>
<dbReference type="PANTHER" id="PTHR33223">
    <property type="entry name" value="CCHC-TYPE DOMAIN-CONTAINING PROTEIN"/>
    <property type="match status" value="1"/>
</dbReference>
<keyword evidence="4" id="KW-1185">Reference proteome</keyword>
<feature type="compositionally biased region" description="Basic and acidic residues" evidence="1">
    <location>
        <begin position="514"/>
        <end position="531"/>
    </location>
</feature>
<feature type="region of interest" description="Disordered" evidence="1">
    <location>
        <begin position="1"/>
        <end position="44"/>
    </location>
</feature>
<reference evidence="4" key="1">
    <citation type="submission" date="2024-07" db="EMBL/GenBank/DDBJ databases">
        <title>Two chromosome-level genome assemblies of Korean endemic species Abeliophyllum distichum and Forsythia ovata (Oleaceae).</title>
        <authorList>
            <person name="Jang H."/>
        </authorList>
    </citation>
    <scope>NUCLEOTIDE SEQUENCE [LARGE SCALE GENOMIC DNA]</scope>
</reference>
<dbReference type="InterPro" id="IPR005162">
    <property type="entry name" value="Retrotrans_gag_dom"/>
</dbReference>
<dbReference type="Pfam" id="PF03732">
    <property type="entry name" value="Retrotrans_gag"/>
    <property type="match status" value="1"/>
</dbReference>
<dbReference type="EMBL" id="JBFOLK010000012">
    <property type="protein sequence ID" value="KAL2471246.1"/>
    <property type="molecule type" value="Genomic_DNA"/>
</dbReference>
<feature type="compositionally biased region" description="Basic and acidic residues" evidence="1">
    <location>
        <begin position="135"/>
        <end position="178"/>
    </location>
</feature>
<dbReference type="Proteomes" id="UP001604336">
    <property type="component" value="Unassembled WGS sequence"/>
</dbReference>
<proteinExistence type="predicted"/>
<feature type="region of interest" description="Disordered" evidence="1">
    <location>
        <begin position="67"/>
        <end position="222"/>
    </location>
</feature>
<organism evidence="3 4">
    <name type="scientific">Abeliophyllum distichum</name>
    <dbReference type="NCBI Taxonomy" id="126358"/>
    <lineage>
        <taxon>Eukaryota</taxon>
        <taxon>Viridiplantae</taxon>
        <taxon>Streptophyta</taxon>
        <taxon>Embryophyta</taxon>
        <taxon>Tracheophyta</taxon>
        <taxon>Spermatophyta</taxon>
        <taxon>Magnoliopsida</taxon>
        <taxon>eudicotyledons</taxon>
        <taxon>Gunneridae</taxon>
        <taxon>Pentapetalae</taxon>
        <taxon>asterids</taxon>
        <taxon>lamiids</taxon>
        <taxon>Lamiales</taxon>
        <taxon>Oleaceae</taxon>
        <taxon>Forsythieae</taxon>
        <taxon>Abeliophyllum</taxon>
    </lineage>
</organism>
<feature type="compositionally biased region" description="Basic and acidic residues" evidence="1">
    <location>
        <begin position="7"/>
        <end position="30"/>
    </location>
</feature>
<sequence>MSGSEDENPRRTRHTTDREPVAAARDMEAPRRRRGRRAPTNFEREMKTIAASVRQLAQHQAQMQGYIQTMHKQGMNRPQEEAFEDPDEEHEVNSRHPIGSHAMGGTSRARTHTNENPREGDRGPQPTMSASVFERLGEHEPRDRPQVSHQRREPSESPPRNRRERRAREAEARGESDYRPYQPPQGSYQQPHHYEDDQQAQHHFPPTVTEGPKKTRSFEVDNDDENLSFSDGIRNAPIPHEFCVPKIVPYTGKGDPLDHVNTYKTEMSLRGATPALKRRAFHLTLSGGAKRWNNKLAAGSISNWPELKRTFINYFSSGKPASAPVQRLHDIRQAESEPLQSYLSRFNEEMLFCERITDAEALSTLKEGLDVNLPFWRDVRNNNPTTFDQLVEMITEEITIENMILHRNRGGVTPNQVPRVNYGKSQVRHLPQPPPHRRDYPADPNSGISYVASAQEGLLPPYQVQMAPGPSTGAYNYGMAVPTYYEMGTGTFPILPPRQETSSKYCLVHRSHGHSTEECREVENMANRRETNSGPRRGANTRHGIQSSMHNRQPPGPNRRSR</sequence>
<feature type="compositionally biased region" description="Acidic residues" evidence="1">
    <location>
        <begin position="81"/>
        <end position="90"/>
    </location>
</feature>
<protein>
    <recommendedName>
        <fullName evidence="2">Retrotransposon gag domain-containing protein</fullName>
    </recommendedName>
</protein>
<feature type="region of interest" description="Disordered" evidence="1">
    <location>
        <begin position="513"/>
        <end position="562"/>
    </location>
</feature>
<evidence type="ECO:0000313" key="3">
    <source>
        <dbReference type="EMBL" id="KAL2471246.1"/>
    </source>
</evidence>
<dbReference type="AlphaFoldDB" id="A0ABD1Q4W8"/>
<accession>A0ABD1Q4W8</accession>
<gene>
    <name evidence="3" type="ORF">Adt_39382</name>
</gene>
<evidence type="ECO:0000259" key="2">
    <source>
        <dbReference type="Pfam" id="PF03732"/>
    </source>
</evidence>
<feature type="compositionally biased region" description="Basic and acidic residues" evidence="1">
    <location>
        <begin position="112"/>
        <end position="122"/>
    </location>
</feature>
<evidence type="ECO:0000256" key="1">
    <source>
        <dbReference type="SAM" id="MobiDB-lite"/>
    </source>
</evidence>